<comment type="similarity">
    <text evidence="2">Belongs to the asfivirus DP71L family.</text>
</comment>
<reference evidence="14 15" key="1">
    <citation type="submission" date="2019-01" db="EMBL/GenBank/DDBJ databases">
        <authorList>
            <person name="Sayadi A."/>
        </authorList>
    </citation>
    <scope>NUCLEOTIDE SEQUENCE [LARGE SCALE GENOMIC DNA]</scope>
</reference>
<evidence type="ECO:0000256" key="6">
    <source>
        <dbReference type="ARBA" id="ARBA00022581"/>
    </source>
</evidence>
<dbReference type="EMBL" id="CAACVG010002314">
    <property type="protein sequence ID" value="VEN36317.1"/>
    <property type="molecule type" value="Genomic_DNA"/>
</dbReference>
<evidence type="ECO:0000313" key="14">
    <source>
        <dbReference type="EMBL" id="VEN36317.1"/>
    </source>
</evidence>
<accession>A0A653BL44</accession>
<keyword evidence="15" id="KW-1185">Reference proteome</keyword>
<evidence type="ECO:0000256" key="11">
    <source>
        <dbReference type="ARBA" id="ARBA00023280"/>
    </source>
</evidence>
<evidence type="ECO:0000256" key="1">
    <source>
        <dbReference type="ARBA" id="ARBA00003756"/>
    </source>
</evidence>
<dbReference type="GO" id="GO:0000164">
    <property type="term" value="C:protein phosphatase type 1 complex"/>
    <property type="evidence" value="ECO:0007669"/>
    <property type="project" value="TreeGrafter"/>
</dbReference>
<dbReference type="GO" id="GO:0034976">
    <property type="term" value="P:response to endoplasmic reticulum stress"/>
    <property type="evidence" value="ECO:0007669"/>
    <property type="project" value="TreeGrafter"/>
</dbReference>
<proteinExistence type="inferred from homology"/>
<keyword evidence="7" id="KW-1090">Inhibition of host innate immune response by virus</keyword>
<feature type="domain" description="Protein phosphatase 1 regulatory subunit 15A/B C-terminal" evidence="13">
    <location>
        <begin position="51"/>
        <end position="95"/>
    </location>
</feature>
<dbReference type="InterPro" id="IPR019523">
    <property type="entry name" value="Prot_Pase1_reg-su15A/B_C"/>
</dbReference>
<dbReference type="GO" id="GO:0019888">
    <property type="term" value="F:protein phosphatase regulator activity"/>
    <property type="evidence" value="ECO:0007669"/>
    <property type="project" value="TreeGrafter"/>
</dbReference>
<keyword evidence="9" id="KW-0426">Late protein</keyword>
<evidence type="ECO:0000256" key="5">
    <source>
        <dbReference type="ARBA" id="ARBA00019072"/>
    </source>
</evidence>
<keyword evidence="11" id="KW-0899">Viral immunoevasion</keyword>
<evidence type="ECO:0000256" key="7">
    <source>
        <dbReference type="ARBA" id="ARBA00022632"/>
    </source>
</evidence>
<name>A0A653BL44_CALMS</name>
<evidence type="ECO:0000256" key="9">
    <source>
        <dbReference type="ARBA" id="ARBA00022921"/>
    </source>
</evidence>
<evidence type="ECO:0000313" key="15">
    <source>
        <dbReference type="Proteomes" id="UP000410492"/>
    </source>
</evidence>
<organism evidence="14 15">
    <name type="scientific">Callosobruchus maculatus</name>
    <name type="common">Southern cowpea weevil</name>
    <name type="synonym">Pulse bruchid</name>
    <dbReference type="NCBI Taxonomy" id="64391"/>
    <lineage>
        <taxon>Eukaryota</taxon>
        <taxon>Metazoa</taxon>
        <taxon>Ecdysozoa</taxon>
        <taxon>Arthropoda</taxon>
        <taxon>Hexapoda</taxon>
        <taxon>Insecta</taxon>
        <taxon>Pterygota</taxon>
        <taxon>Neoptera</taxon>
        <taxon>Endopterygota</taxon>
        <taxon>Coleoptera</taxon>
        <taxon>Polyphaga</taxon>
        <taxon>Cucujiformia</taxon>
        <taxon>Chrysomeloidea</taxon>
        <taxon>Chrysomelidae</taxon>
        <taxon>Bruchinae</taxon>
        <taxon>Bruchini</taxon>
        <taxon>Callosobruchus</taxon>
    </lineage>
</organism>
<dbReference type="AlphaFoldDB" id="A0A653BL44"/>
<evidence type="ECO:0000259" key="13">
    <source>
        <dbReference type="Pfam" id="PF10488"/>
    </source>
</evidence>
<comment type="subunit">
    <text evidence="4">Interacts (via C-terminus) with host PPP1CB.</text>
</comment>
<gene>
    <name evidence="14" type="ORF">CALMAC_LOCUS1971</name>
</gene>
<comment type="function">
    <text evidence="1">Interacts with the host phosphatase PP1 catalytic subunit (PPP1CB) and recruits it to dephosphorylate EIF2S1/eIF2alpha and therefore restores the host translation that has been shut-down by the host. Also inhibits the EIF2S1/eIF2alpha-ATF4-DDIT3/CHOP pathway.</text>
</comment>
<keyword evidence="8" id="KW-1114">Inhibition of host interferon signaling pathway by virus</keyword>
<comment type="similarity">
    <text evidence="3">Belongs to the PPP1R15 family.</text>
</comment>
<sequence>MVQRDNHQIIVRNYSYIISSDNDNPSTQVRFAEDNDLCEVHRMVQWSYAYQQARKGPWEEYARDRDRFSKRIKDLESVLSPVFDSQHRESVYNKIFKDSVTC</sequence>
<evidence type="ECO:0000256" key="12">
    <source>
        <dbReference type="ARBA" id="ARBA00031298"/>
    </source>
</evidence>
<dbReference type="PANTHER" id="PTHR16489">
    <property type="entry name" value="GH11727P"/>
    <property type="match status" value="1"/>
</dbReference>
<dbReference type="Proteomes" id="UP000410492">
    <property type="component" value="Unassembled WGS sequence"/>
</dbReference>
<keyword evidence="6" id="KW-0945">Host-virus interaction</keyword>
<evidence type="ECO:0000256" key="3">
    <source>
        <dbReference type="ARBA" id="ARBA00010161"/>
    </source>
</evidence>
<dbReference type="Pfam" id="PF10488">
    <property type="entry name" value="PP1c_bdg"/>
    <property type="match status" value="1"/>
</dbReference>
<dbReference type="GO" id="GO:0051246">
    <property type="term" value="P:regulation of protein metabolic process"/>
    <property type="evidence" value="ECO:0007669"/>
    <property type="project" value="UniProtKB-ARBA"/>
</dbReference>
<evidence type="ECO:0000256" key="8">
    <source>
        <dbReference type="ARBA" id="ARBA00022830"/>
    </source>
</evidence>
<dbReference type="GO" id="GO:0039502">
    <property type="term" value="P:symbiont-mediated suppression of host type I interferon-mediated signaling pathway"/>
    <property type="evidence" value="ECO:0007669"/>
    <property type="project" value="UniProtKB-KW"/>
</dbReference>
<evidence type="ECO:0000256" key="4">
    <source>
        <dbReference type="ARBA" id="ARBA00011204"/>
    </source>
</evidence>
<evidence type="ECO:0000256" key="2">
    <source>
        <dbReference type="ARBA" id="ARBA00007512"/>
    </source>
</evidence>
<dbReference type="PANTHER" id="PTHR16489:SF12">
    <property type="entry name" value="GH11727P"/>
    <property type="match status" value="1"/>
</dbReference>
<dbReference type="InterPro" id="IPR051254">
    <property type="entry name" value="PPP1R15"/>
</dbReference>
<keyword evidence="10" id="KW-0922">Interferon antiviral system evasion</keyword>
<protein>
    <recommendedName>
        <fullName evidence="5">Protein DP71L</fullName>
    </recommendedName>
    <alternativeName>
        <fullName evidence="12">MyD116 homolog</fullName>
    </alternativeName>
</protein>
<dbReference type="OrthoDB" id="5976067at2759"/>
<dbReference type="GO" id="GO:0005783">
    <property type="term" value="C:endoplasmic reticulum"/>
    <property type="evidence" value="ECO:0007669"/>
    <property type="project" value="TreeGrafter"/>
</dbReference>
<evidence type="ECO:0000256" key="10">
    <source>
        <dbReference type="ARBA" id="ARBA00023258"/>
    </source>
</evidence>